<evidence type="ECO:0000256" key="1">
    <source>
        <dbReference type="ARBA" id="ARBA00004141"/>
    </source>
</evidence>
<dbReference type="SUPFAM" id="SSF103473">
    <property type="entry name" value="MFS general substrate transporter"/>
    <property type="match status" value="1"/>
</dbReference>
<evidence type="ECO:0000313" key="7">
    <source>
        <dbReference type="EMBL" id="SEP73581.1"/>
    </source>
</evidence>
<evidence type="ECO:0000256" key="4">
    <source>
        <dbReference type="ARBA" id="ARBA00023136"/>
    </source>
</evidence>
<dbReference type="PROSITE" id="PS50850">
    <property type="entry name" value="MFS"/>
    <property type="match status" value="1"/>
</dbReference>
<dbReference type="InterPro" id="IPR005829">
    <property type="entry name" value="Sugar_transporter_CS"/>
</dbReference>
<protein>
    <submittedName>
        <fullName evidence="7">MFS transporter, AAHS family, 4-hydroxybenzoate transporter</fullName>
    </submittedName>
</protein>
<gene>
    <name evidence="7" type="ORF">SAMN04488038_101331</name>
</gene>
<evidence type="ECO:0000313" key="8">
    <source>
        <dbReference type="Proteomes" id="UP000199233"/>
    </source>
</evidence>
<dbReference type="CDD" id="cd17365">
    <property type="entry name" value="MFS_PcaK_like"/>
    <property type="match status" value="1"/>
</dbReference>
<dbReference type="PANTHER" id="PTHR23508:SF10">
    <property type="entry name" value="CARBOXYLIC ACID TRANSPORTER PROTEIN HOMOLOG"/>
    <property type="match status" value="1"/>
</dbReference>
<feature type="transmembrane region" description="Helical" evidence="5">
    <location>
        <begin position="88"/>
        <end position="108"/>
    </location>
</feature>
<dbReference type="STRING" id="489703.SAMN04488038_101331"/>
<dbReference type="InterPro" id="IPR011701">
    <property type="entry name" value="MFS"/>
</dbReference>
<comment type="subcellular location">
    <subcellularLocation>
        <location evidence="1">Membrane</location>
        <topology evidence="1">Multi-pass membrane protein</topology>
    </subcellularLocation>
</comment>
<reference evidence="7 8" key="1">
    <citation type="submission" date="2016-10" db="EMBL/GenBank/DDBJ databases">
        <authorList>
            <person name="de Groot N.N."/>
        </authorList>
    </citation>
    <scope>NUCLEOTIDE SEQUENCE [LARGE SCALE GENOMIC DNA]</scope>
    <source>
        <strain evidence="7 8">DSM 25927</strain>
    </source>
</reference>
<keyword evidence="4 5" id="KW-0472">Membrane</keyword>
<evidence type="ECO:0000256" key="2">
    <source>
        <dbReference type="ARBA" id="ARBA00022692"/>
    </source>
</evidence>
<dbReference type="EMBL" id="FOFS01000001">
    <property type="protein sequence ID" value="SEP73581.1"/>
    <property type="molecule type" value="Genomic_DNA"/>
</dbReference>
<feature type="transmembrane region" description="Helical" evidence="5">
    <location>
        <begin position="286"/>
        <end position="310"/>
    </location>
</feature>
<dbReference type="OrthoDB" id="7066727at2"/>
<keyword evidence="3 5" id="KW-1133">Transmembrane helix</keyword>
<dbReference type="InterPro" id="IPR020846">
    <property type="entry name" value="MFS_dom"/>
</dbReference>
<dbReference type="Proteomes" id="UP000199233">
    <property type="component" value="Unassembled WGS sequence"/>
</dbReference>
<dbReference type="GO" id="GO:0005886">
    <property type="term" value="C:plasma membrane"/>
    <property type="evidence" value="ECO:0007669"/>
    <property type="project" value="TreeGrafter"/>
</dbReference>
<dbReference type="AlphaFoldDB" id="A0A1H9AAK6"/>
<dbReference type="Pfam" id="PF07690">
    <property type="entry name" value="MFS_1"/>
    <property type="match status" value="1"/>
</dbReference>
<feature type="transmembrane region" description="Helical" evidence="5">
    <location>
        <begin position="21"/>
        <end position="45"/>
    </location>
</feature>
<keyword evidence="2 5" id="KW-0812">Transmembrane</keyword>
<feature type="transmembrane region" description="Helical" evidence="5">
    <location>
        <begin position="57"/>
        <end position="76"/>
    </location>
</feature>
<feature type="transmembrane region" description="Helical" evidence="5">
    <location>
        <begin position="322"/>
        <end position="341"/>
    </location>
</feature>
<dbReference type="PANTHER" id="PTHR23508">
    <property type="entry name" value="CARBOXYLIC ACID TRANSPORTER PROTEIN HOMOLOG"/>
    <property type="match status" value="1"/>
</dbReference>
<dbReference type="InterPro" id="IPR036259">
    <property type="entry name" value="MFS_trans_sf"/>
</dbReference>
<dbReference type="RefSeq" id="WP_093281086.1">
    <property type="nucleotide sequence ID" value="NZ_FOFS01000001.1"/>
</dbReference>
<dbReference type="PROSITE" id="PS00217">
    <property type="entry name" value="SUGAR_TRANSPORT_2"/>
    <property type="match status" value="1"/>
</dbReference>
<keyword evidence="8" id="KW-1185">Reference proteome</keyword>
<feature type="transmembrane region" description="Helical" evidence="5">
    <location>
        <begin position="381"/>
        <end position="406"/>
    </location>
</feature>
<dbReference type="GO" id="GO:0046943">
    <property type="term" value="F:carboxylic acid transmembrane transporter activity"/>
    <property type="evidence" value="ECO:0007669"/>
    <property type="project" value="TreeGrafter"/>
</dbReference>
<evidence type="ECO:0000256" key="3">
    <source>
        <dbReference type="ARBA" id="ARBA00022989"/>
    </source>
</evidence>
<proteinExistence type="predicted"/>
<feature type="transmembrane region" description="Helical" evidence="5">
    <location>
        <begin position="412"/>
        <end position="433"/>
    </location>
</feature>
<sequence length="447" mass="46820">MTGVFRITELIDTRPLGRLQLEVVTLCALVALLDGFDTQVIAYVAPAITEQWGMAPSALGPVFGAGLLGLMAGALIGGPLADRWGRKWTIVVSTLLFGAFALATAWAQTPGQLLALRLLTGLGLGSAMPNLIALTSEYAPARLRTMLVTLMFCGFPLGSILGGVLSALWIPSLGWPSLFLLGGAAPLLLALVLAWRLPESPGFLLLRRARSRELQRVLERLEPGRSHDPRSVVAGEPPQPGFPLRELFRGPRTKVTVLLWTAFFMNLLVMYFMVNWLPTLLTLAGYSLSLAILASSLLNLGGIGGGILLAALVRRYGPHRTLGAAFVLVAGIVAALAYVTALPRLTLPAIFLAGAGVVGAQFCLNALAAEAYPTAIRATGVGWALGIGRIGSVAGPLLGGLLLGWGWSPDQLVLACAIPALVTAAAIFGLARLSAPALAPSSRNLLP</sequence>
<feature type="transmembrane region" description="Helical" evidence="5">
    <location>
        <begin position="255"/>
        <end position="274"/>
    </location>
</feature>
<feature type="transmembrane region" description="Helical" evidence="5">
    <location>
        <begin position="347"/>
        <end position="369"/>
    </location>
</feature>
<feature type="domain" description="Major facilitator superfamily (MFS) profile" evidence="6">
    <location>
        <begin position="23"/>
        <end position="443"/>
    </location>
</feature>
<accession>A0A1H9AAK6</accession>
<name>A0A1H9AAK6_9GAMM</name>
<evidence type="ECO:0000256" key="5">
    <source>
        <dbReference type="SAM" id="Phobius"/>
    </source>
</evidence>
<feature type="transmembrane region" description="Helical" evidence="5">
    <location>
        <begin position="176"/>
        <end position="197"/>
    </location>
</feature>
<feature type="transmembrane region" description="Helical" evidence="5">
    <location>
        <begin position="146"/>
        <end position="170"/>
    </location>
</feature>
<evidence type="ECO:0000259" key="6">
    <source>
        <dbReference type="PROSITE" id="PS50850"/>
    </source>
</evidence>
<organism evidence="7 8">
    <name type="scientific">Solimonas aquatica</name>
    <dbReference type="NCBI Taxonomy" id="489703"/>
    <lineage>
        <taxon>Bacteria</taxon>
        <taxon>Pseudomonadati</taxon>
        <taxon>Pseudomonadota</taxon>
        <taxon>Gammaproteobacteria</taxon>
        <taxon>Nevskiales</taxon>
        <taxon>Nevskiaceae</taxon>
        <taxon>Solimonas</taxon>
    </lineage>
</organism>
<feature type="transmembrane region" description="Helical" evidence="5">
    <location>
        <begin position="114"/>
        <end position="134"/>
    </location>
</feature>
<dbReference type="PROSITE" id="PS00216">
    <property type="entry name" value="SUGAR_TRANSPORT_1"/>
    <property type="match status" value="1"/>
</dbReference>
<dbReference type="Gene3D" id="1.20.1250.20">
    <property type="entry name" value="MFS general substrate transporter like domains"/>
    <property type="match status" value="1"/>
</dbReference>